<evidence type="ECO:0000313" key="7">
    <source>
        <dbReference type="EMBL" id="UZD53647.1"/>
    </source>
</evidence>
<keyword evidence="8" id="KW-1185">Reference proteome</keyword>
<dbReference type="SUPFAM" id="SSF46689">
    <property type="entry name" value="Homeodomain-like"/>
    <property type="match status" value="1"/>
</dbReference>
<dbReference type="InterPro" id="IPR050109">
    <property type="entry name" value="HTH-type_TetR-like_transc_reg"/>
</dbReference>
<dbReference type="PRINTS" id="PR00455">
    <property type="entry name" value="HTHTETR"/>
</dbReference>
<evidence type="ECO:0000259" key="6">
    <source>
        <dbReference type="PROSITE" id="PS50977"/>
    </source>
</evidence>
<dbReference type="Pfam" id="PF00440">
    <property type="entry name" value="TetR_N"/>
    <property type="match status" value="1"/>
</dbReference>
<protein>
    <submittedName>
        <fullName evidence="7">TetR/AcrR family transcriptional regulator</fullName>
    </submittedName>
</protein>
<sequence>MSATAPLPLSDHRRRLLDAMAACVASQGYPDTTIADIAARARVSKRTFYEHFGSKADCLVALYRTASAEALDVLRQAIDPARPWQEQVEQALGAYLRVLAANPVLLRTLFIEILGLGEIGLKARREVVRDIADFIARTVAGAGDAAVVTPWPHLHQTAVGVIGAINELVLEAIENDRVDRLPELTTAAARWVRALFEAGRPAG</sequence>
<dbReference type="PANTHER" id="PTHR30055">
    <property type="entry name" value="HTH-TYPE TRANSCRIPTIONAL REGULATOR RUTR"/>
    <property type="match status" value="1"/>
</dbReference>
<evidence type="ECO:0000256" key="2">
    <source>
        <dbReference type="ARBA" id="ARBA00023015"/>
    </source>
</evidence>
<keyword evidence="3 5" id="KW-0238">DNA-binding</keyword>
<reference evidence="7" key="1">
    <citation type="submission" date="2022-10" db="EMBL/GenBank/DDBJ databases">
        <title>Complete genome sequence of Schlegelella aquatica LMG 23380.</title>
        <authorList>
            <person name="Musilova J."/>
            <person name="Kourilova X."/>
            <person name="Bezdicek M."/>
            <person name="Hermankova K."/>
            <person name="Obruca S."/>
            <person name="Sedlar K."/>
        </authorList>
    </citation>
    <scope>NUCLEOTIDE SEQUENCE</scope>
    <source>
        <strain evidence="7">LMG 23380</strain>
    </source>
</reference>
<dbReference type="InterPro" id="IPR001647">
    <property type="entry name" value="HTH_TetR"/>
</dbReference>
<keyword evidence="2" id="KW-0805">Transcription regulation</keyword>
<accession>A0ABY6MQ74</accession>
<feature type="domain" description="HTH tetR-type" evidence="6">
    <location>
        <begin position="10"/>
        <end position="70"/>
    </location>
</feature>
<dbReference type="InterPro" id="IPR009057">
    <property type="entry name" value="Homeodomain-like_sf"/>
</dbReference>
<gene>
    <name evidence="7" type="ORF">OMP39_08005</name>
</gene>
<feature type="DNA-binding region" description="H-T-H motif" evidence="5">
    <location>
        <begin position="33"/>
        <end position="52"/>
    </location>
</feature>
<organism evidence="7 8">
    <name type="scientific">Caldimonas aquatica</name>
    <dbReference type="NCBI Taxonomy" id="376175"/>
    <lineage>
        <taxon>Bacteria</taxon>
        <taxon>Pseudomonadati</taxon>
        <taxon>Pseudomonadota</taxon>
        <taxon>Betaproteobacteria</taxon>
        <taxon>Burkholderiales</taxon>
        <taxon>Sphaerotilaceae</taxon>
        <taxon>Caldimonas</taxon>
    </lineage>
</organism>
<name>A0ABY6MQ74_9BURK</name>
<evidence type="ECO:0000256" key="3">
    <source>
        <dbReference type="ARBA" id="ARBA00023125"/>
    </source>
</evidence>
<keyword evidence="1" id="KW-0678">Repressor</keyword>
<dbReference type="Proteomes" id="UP001163266">
    <property type="component" value="Chromosome"/>
</dbReference>
<dbReference type="PANTHER" id="PTHR30055:SF187">
    <property type="entry name" value="TRANSCRIPTIONAL REGULATORY PROTEIN"/>
    <property type="match status" value="1"/>
</dbReference>
<dbReference type="PROSITE" id="PS01081">
    <property type="entry name" value="HTH_TETR_1"/>
    <property type="match status" value="1"/>
</dbReference>
<evidence type="ECO:0000256" key="5">
    <source>
        <dbReference type="PROSITE-ProRule" id="PRU00335"/>
    </source>
</evidence>
<dbReference type="InterPro" id="IPR023772">
    <property type="entry name" value="DNA-bd_HTH_TetR-type_CS"/>
</dbReference>
<evidence type="ECO:0000313" key="8">
    <source>
        <dbReference type="Proteomes" id="UP001163266"/>
    </source>
</evidence>
<dbReference type="Gene3D" id="1.10.357.10">
    <property type="entry name" value="Tetracycline Repressor, domain 2"/>
    <property type="match status" value="1"/>
</dbReference>
<evidence type="ECO:0000256" key="1">
    <source>
        <dbReference type="ARBA" id="ARBA00022491"/>
    </source>
</evidence>
<proteinExistence type="predicted"/>
<dbReference type="PROSITE" id="PS50977">
    <property type="entry name" value="HTH_TETR_2"/>
    <property type="match status" value="1"/>
</dbReference>
<keyword evidence="4" id="KW-0804">Transcription</keyword>
<dbReference type="EMBL" id="CP110257">
    <property type="protein sequence ID" value="UZD53647.1"/>
    <property type="molecule type" value="Genomic_DNA"/>
</dbReference>
<dbReference type="RefSeq" id="WP_264891230.1">
    <property type="nucleotide sequence ID" value="NZ_CP110257.1"/>
</dbReference>
<evidence type="ECO:0000256" key="4">
    <source>
        <dbReference type="ARBA" id="ARBA00023163"/>
    </source>
</evidence>